<proteinExistence type="inferred from homology"/>
<evidence type="ECO:0000256" key="5">
    <source>
        <dbReference type="ARBA" id="ARBA00023136"/>
    </source>
</evidence>
<keyword evidence="7 8" id="KW-0807">Transducer</keyword>
<dbReference type="PANTHER" id="PTHR24243">
    <property type="entry name" value="G-PROTEIN COUPLED RECEPTOR"/>
    <property type="match status" value="1"/>
</dbReference>
<dbReference type="EMBL" id="KB310915">
    <property type="protein sequence ID" value="ELT90427.1"/>
    <property type="molecule type" value="Genomic_DNA"/>
</dbReference>
<feature type="transmembrane region" description="Helical" evidence="9">
    <location>
        <begin position="29"/>
        <end position="52"/>
    </location>
</feature>
<reference evidence="12" key="3">
    <citation type="submission" date="2015-06" db="UniProtKB">
        <authorList>
            <consortium name="EnsemblMetazoa"/>
        </authorList>
    </citation>
    <scope>IDENTIFICATION</scope>
</reference>
<keyword evidence="5 9" id="KW-0472">Membrane</keyword>
<evidence type="ECO:0000256" key="3">
    <source>
        <dbReference type="ARBA" id="ARBA00022989"/>
    </source>
</evidence>
<keyword evidence="3 9" id="KW-1133">Transmembrane helix</keyword>
<keyword evidence="6 8" id="KW-0675">Receptor</keyword>
<protein>
    <recommendedName>
        <fullName evidence="10">G-protein coupled receptors family 1 profile domain-containing protein</fullName>
    </recommendedName>
</protein>
<keyword evidence="4 8" id="KW-0297">G-protein coupled receptor</keyword>
<dbReference type="GO" id="GO:0005886">
    <property type="term" value="C:plasma membrane"/>
    <property type="evidence" value="ECO:0007669"/>
    <property type="project" value="TreeGrafter"/>
</dbReference>
<dbReference type="AlphaFoldDB" id="R7TAB5"/>
<dbReference type="Gene3D" id="1.20.1070.10">
    <property type="entry name" value="Rhodopsin 7-helix transmembrane proteins"/>
    <property type="match status" value="1"/>
</dbReference>
<feature type="transmembrane region" description="Helical" evidence="9">
    <location>
        <begin position="64"/>
        <end position="86"/>
    </location>
</feature>
<evidence type="ECO:0000256" key="4">
    <source>
        <dbReference type="ARBA" id="ARBA00023040"/>
    </source>
</evidence>
<accession>R7TAB5</accession>
<reference evidence="13" key="1">
    <citation type="submission" date="2012-12" db="EMBL/GenBank/DDBJ databases">
        <authorList>
            <person name="Hellsten U."/>
            <person name="Grimwood J."/>
            <person name="Chapman J.A."/>
            <person name="Shapiro H."/>
            <person name="Aerts A."/>
            <person name="Otillar R.P."/>
            <person name="Terry A.Y."/>
            <person name="Boore J.L."/>
            <person name="Simakov O."/>
            <person name="Marletaz F."/>
            <person name="Cho S.-J."/>
            <person name="Edsinger-Gonzales E."/>
            <person name="Havlak P."/>
            <person name="Kuo D.-H."/>
            <person name="Larsson T."/>
            <person name="Lv J."/>
            <person name="Arendt D."/>
            <person name="Savage R."/>
            <person name="Osoegawa K."/>
            <person name="de Jong P."/>
            <person name="Lindberg D.R."/>
            <person name="Seaver E.C."/>
            <person name="Weisblat D.A."/>
            <person name="Putnam N.H."/>
            <person name="Grigoriev I.V."/>
            <person name="Rokhsar D.S."/>
        </authorList>
    </citation>
    <scope>NUCLEOTIDE SEQUENCE</scope>
    <source>
        <strain evidence="13">I ESC-2004</strain>
    </source>
</reference>
<keyword evidence="2 8" id="KW-0812">Transmembrane</keyword>
<feature type="transmembrane region" description="Helical" evidence="9">
    <location>
        <begin position="106"/>
        <end position="125"/>
    </location>
</feature>
<dbReference type="EMBL" id="AMQN01003080">
    <property type="status" value="NOT_ANNOTATED_CDS"/>
    <property type="molecule type" value="Genomic_DNA"/>
</dbReference>
<evidence type="ECO:0000256" key="1">
    <source>
        <dbReference type="ARBA" id="ARBA00004141"/>
    </source>
</evidence>
<comment type="subcellular location">
    <subcellularLocation>
        <location evidence="1">Membrane</location>
        <topology evidence="1">Multi-pass membrane protein</topology>
    </subcellularLocation>
</comment>
<evidence type="ECO:0000256" key="6">
    <source>
        <dbReference type="ARBA" id="ARBA00023170"/>
    </source>
</evidence>
<keyword evidence="13" id="KW-1185">Reference proteome</keyword>
<reference evidence="11 13" key="2">
    <citation type="journal article" date="2013" name="Nature">
        <title>Insights into bilaterian evolution from three spiralian genomes.</title>
        <authorList>
            <person name="Simakov O."/>
            <person name="Marletaz F."/>
            <person name="Cho S.J."/>
            <person name="Edsinger-Gonzales E."/>
            <person name="Havlak P."/>
            <person name="Hellsten U."/>
            <person name="Kuo D.H."/>
            <person name="Larsson T."/>
            <person name="Lv J."/>
            <person name="Arendt D."/>
            <person name="Savage R."/>
            <person name="Osoegawa K."/>
            <person name="de Jong P."/>
            <person name="Grimwood J."/>
            <person name="Chapman J.A."/>
            <person name="Shapiro H."/>
            <person name="Aerts A."/>
            <person name="Otillar R.P."/>
            <person name="Terry A.Y."/>
            <person name="Boore J.L."/>
            <person name="Grigoriev I.V."/>
            <person name="Lindberg D.R."/>
            <person name="Seaver E.C."/>
            <person name="Weisblat D.A."/>
            <person name="Putnam N.H."/>
            <person name="Rokhsar D.S."/>
        </authorList>
    </citation>
    <scope>NUCLEOTIDE SEQUENCE</scope>
    <source>
        <strain evidence="11 13">I ESC-2004</strain>
    </source>
</reference>
<dbReference type="InterPro" id="IPR017452">
    <property type="entry name" value="GPCR_Rhodpsn_7TM"/>
</dbReference>
<evidence type="ECO:0000313" key="11">
    <source>
        <dbReference type="EMBL" id="ELT90427.1"/>
    </source>
</evidence>
<dbReference type="EnsemblMetazoa" id="CapteT197443">
    <property type="protein sequence ID" value="CapteP197443"/>
    <property type="gene ID" value="CapteG197443"/>
</dbReference>
<evidence type="ECO:0000259" key="10">
    <source>
        <dbReference type="PROSITE" id="PS50262"/>
    </source>
</evidence>
<dbReference type="OrthoDB" id="9990906at2759"/>
<feature type="transmembrane region" description="Helical" evidence="9">
    <location>
        <begin position="243"/>
        <end position="267"/>
    </location>
</feature>
<dbReference type="GO" id="GO:0004930">
    <property type="term" value="F:G protein-coupled receptor activity"/>
    <property type="evidence" value="ECO:0007669"/>
    <property type="project" value="UniProtKB-KW"/>
</dbReference>
<sequence>MDEMVTLPVLTTAPPDNDDDRYYKIAEDLFIAVSPIILIVGLVGNILTLVVMNRPSHRPSSVSIYLSTLAISDSLVLILDFINNWFKMHLDIKLLVMDESFCKFHRYFFDVVYTLSSWLIVAVSIDRFITVWFPFKAKKLCSKKTAIIVCCVLPLISLACYAHRVPGWHLDETGIEPVCNTHPKHRDFQESYGPWLSAVLYSYGPIVMLIVFNGLIVFRLRKKASKKDAMTPNDKSLSQERRITITIVVICVAFILLTLPLALFYIFQFAMGEFIEQRPTIALAETIVLILGLSNHAVNFFLYVMSSPKFRADVCSVVCCCRKSTRNQTSDDNSTDKRYNTERVSMENISATAEWLETR</sequence>
<dbReference type="PROSITE" id="PS00237">
    <property type="entry name" value="G_PROTEIN_RECEP_F1_1"/>
    <property type="match status" value="1"/>
</dbReference>
<gene>
    <name evidence="11" type="ORF">CAPTEDRAFT_197443</name>
</gene>
<dbReference type="OMA" id="RTHVTIN"/>
<dbReference type="PANTHER" id="PTHR24243:SF230">
    <property type="entry name" value="G-PROTEIN COUPLED RECEPTORS FAMILY 1 PROFILE DOMAIN-CONTAINING PROTEIN"/>
    <property type="match status" value="1"/>
</dbReference>
<evidence type="ECO:0000256" key="9">
    <source>
        <dbReference type="SAM" id="Phobius"/>
    </source>
</evidence>
<evidence type="ECO:0000256" key="7">
    <source>
        <dbReference type="ARBA" id="ARBA00023224"/>
    </source>
</evidence>
<dbReference type="SMART" id="SM01381">
    <property type="entry name" value="7TM_GPCR_Srsx"/>
    <property type="match status" value="1"/>
</dbReference>
<feature type="transmembrane region" description="Helical" evidence="9">
    <location>
        <begin position="200"/>
        <end position="220"/>
    </location>
</feature>
<evidence type="ECO:0000313" key="13">
    <source>
        <dbReference type="Proteomes" id="UP000014760"/>
    </source>
</evidence>
<dbReference type="HOGENOM" id="CLU_009579_24_0_1"/>
<name>R7TAB5_CAPTE</name>
<dbReference type="InterPro" id="IPR000276">
    <property type="entry name" value="GPCR_Rhodpsn"/>
</dbReference>
<dbReference type="PRINTS" id="PR00237">
    <property type="entry name" value="GPCRRHODOPSN"/>
</dbReference>
<dbReference type="Proteomes" id="UP000014760">
    <property type="component" value="Unassembled WGS sequence"/>
</dbReference>
<organism evidence="11">
    <name type="scientific">Capitella teleta</name>
    <name type="common">Polychaete worm</name>
    <dbReference type="NCBI Taxonomy" id="283909"/>
    <lineage>
        <taxon>Eukaryota</taxon>
        <taxon>Metazoa</taxon>
        <taxon>Spiralia</taxon>
        <taxon>Lophotrochozoa</taxon>
        <taxon>Annelida</taxon>
        <taxon>Polychaeta</taxon>
        <taxon>Sedentaria</taxon>
        <taxon>Scolecida</taxon>
        <taxon>Capitellidae</taxon>
        <taxon>Capitella</taxon>
    </lineage>
</organism>
<evidence type="ECO:0000256" key="8">
    <source>
        <dbReference type="RuleBase" id="RU000688"/>
    </source>
</evidence>
<dbReference type="PROSITE" id="PS50262">
    <property type="entry name" value="G_PROTEIN_RECEP_F1_2"/>
    <property type="match status" value="1"/>
</dbReference>
<feature type="transmembrane region" description="Helical" evidence="9">
    <location>
        <begin position="146"/>
        <end position="164"/>
    </location>
</feature>
<evidence type="ECO:0000313" key="12">
    <source>
        <dbReference type="EnsemblMetazoa" id="CapteP197443"/>
    </source>
</evidence>
<dbReference type="CDD" id="cd14978">
    <property type="entry name" value="7tmA_FMRFamide_R-like"/>
    <property type="match status" value="1"/>
</dbReference>
<dbReference type="SUPFAM" id="SSF81321">
    <property type="entry name" value="Family A G protein-coupled receptor-like"/>
    <property type="match status" value="1"/>
</dbReference>
<evidence type="ECO:0000256" key="2">
    <source>
        <dbReference type="ARBA" id="ARBA00022692"/>
    </source>
</evidence>
<dbReference type="Pfam" id="PF00001">
    <property type="entry name" value="7tm_1"/>
    <property type="match status" value="1"/>
</dbReference>
<dbReference type="STRING" id="283909.R7TAB5"/>
<feature type="domain" description="G-protein coupled receptors family 1 profile" evidence="10">
    <location>
        <begin position="44"/>
        <end position="303"/>
    </location>
</feature>
<feature type="transmembrane region" description="Helical" evidence="9">
    <location>
        <begin position="287"/>
        <end position="304"/>
    </location>
</feature>
<comment type="similarity">
    <text evidence="8">Belongs to the G-protein coupled receptor 1 family.</text>
</comment>